<dbReference type="InterPro" id="IPR046357">
    <property type="entry name" value="PPIase_dom_sf"/>
</dbReference>
<dbReference type="InterPro" id="IPR000297">
    <property type="entry name" value="PPIase_PpiC"/>
</dbReference>
<feature type="signal peptide" evidence="7">
    <location>
        <begin position="1"/>
        <end position="24"/>
    </location>
</feature>
<comment type="domain">
    <text evidence="7">The PPIase activity resides only in the second parvulin domain. The N-terminal region and the C-terminal tail are necessary and sufficient for the chaperone activity of SurA. The PPIase activity is dispensable for SurA to function as a chaperone. The N-terminal region and the C-terminal tail are also required for porin recognition.</text>
</comment>
<dbReference type="InterPro" id="IPR015391">
    <property type="entry name" value="SurA_N"/>
</dbReference>
<evidence type="ECO:0000256" key="6">
    <source>
        <dbReference type="ARBA" id="ARBA00023235"/>
    </source>
</evidence>
<dbReference type="Proteomes" id="UP001385892">
    <property type="component" value="Unassembled WGS sequence"/>
</dbReference>
<evidence type="ECO:0000313" key="10">
    <source>
        <dbReference type="EMBL" id="MEJ8845300.1"/>
    </source>
</evidence>
<feature type="region of interest" description="Disordered" evidence="8">
    <location>
        <begin position="21"/>
        <end position="40"/>
    </location>
</feature>
<keyword evidence="4 7" id="KW-0697">Rotamase</keyword>
<dbReference type="GO" id="GO:0003755">
    <property type="term" value="F:peptidyl-prolyl cis-trans isomerase activity"/>
    <property type="evidence" value="ECO:0007669"/>
    <property type="project" value="UniProtKB-EC"/>
</dbReference>
<comment type="function">
    <text evidence="7">Chaperone involved in the correct folding and assembly of outer membrane proteins. Recognizes specific patterns of aromatic residues and the orientation of their side chains, which are found more frequently in integral outer membrane proteins. May act in both early periplasmic and late outer membrane-associated steps of protein maturation.</text>
</comment>
<comment type="subcellular location">
    <subcellularLocation>
        <location evidence="7">Periplasm</location>
    </subcellularLocation>
    <text evidence="7">Is capable of associating with the outer membrane.</text>
</comment>
<keyword evidence="6 7" id="KW-0413">Isomerase</keyword>
<feature type="domain" description="PpiC" evidence="9">
    <location>
        <begin position="333"/>
        <end position="432"/>
    </location>
</feature>
<accession>A0ABU8WED8</accession>
<protein>
    <recommendedName>
        <fullName evidence="7">Chaperone SurA</fullName>
    </recommendedName>
    <alternativeName>
        <fullName evidence="7">Peptidyl-prolyl cis-trans isomerase SurA</fullName>
        <shortName evidence="7">PPIase SurA</shortName>
        <ecNumber evidence="7">5.2.1.8</ecNumber>
    </alternativeName>
    <alternativeName>
        <fullName evidence="7">Rotamase SurA</fullName>
    </alternativeName>
</protein>
<dbReference type="Gene3D" id="1.10.4030.10">
    <property type="entry name" value="Porin chaperone SurA, peptide-binding domain"/>
    <property type="match status" value="1"/>
</dbReference>
<gene>
    <name evidence="7" type="primary">surA</name>
    <name evidence="10" type="ORF">WKW82_01485</name>
</gene>
<keyword evidence="11" id="KW-1185">Reference proteome</keyword>
<organism evidence="10 11">
    <name type="scientific">Variovorax rhizosphaerae</name>
    <dbReference type="NCBI Taxonomy" id="1836200"/>
    <lineage>
        <taxon>Bacteria</taxon>
        <taxon>Pseudomonadati</taxon>
        <taxon>Pseudomonadota</taxon>
        <taxon>Betaproteobacteria</taxon>
        <taxon>Burkholderiales</taxon>
        <taxon>Comamonadaceae</taxon>
        <taxon>Variovorax</taxon>
    </lineage>
</organism>
<dbReference type="Pfam" id="PF00639">
    <property type="entry name" value="Rotamase"/>
    <property type="match status" value="2"/>
</dbReference>
<reference evidence="10 11" key="1">
    <citation type="submission" date="2024-03" db="EMBL/GenBank/DDBJ databases">
        <title>Novel species of the genus Variovorax.</title>
        <authorList>
            <person name="Liu Q."/>
            <person name="Xin Y.-H."/>
        </authorList>
    </citation>
    <scope>NUCLEOTIDE SEQUENCE [LARGE SCALE GENOMIC DNA]</scope>
    <source>
        <strain evidence="10 11">KACC 18900</strain>
    </source>
</reference>
<sequence precursor="true">MKHFRFTRTLAVAAVLGMATGAQAQGSRSPTTGAASQGAPARGITDIMKAPQGFAVPPAQAPRAAARPPVQRSAEYIVALVNSEPITNSDVQTRVQRIIEQNPDEAGKMPRAQLNSLVLERLISERAQLQLAKEQGIKVDEVSVDQAEQTVARQNQITVEELRRRVAADGLSQAEFRRDLRNQLLLTRLREREVDPKVKVSDLEVDQFLRDQRTSPNGALPSDINLAQILVAVPEGATDAQAATFEQKAQDIARRVRAGEDFAKLARELSDAPDKVAGGAIGLRSADRYPQLFRDAVEGTAVNGIAGPVRSPAGFHVLKVLARSQPGAADANVTQTQVRHILLRTDAKMSTEQAIAKLADFKRRIKGGTATFEGLARDNSQDGSAKDGGELGWSRSGQFVPEFEEAMNRLSPGEVSDPVVSRFGVHLIQVEGRRDTKLNAAEQREAARTALRDKKLDDAFDTWAQEVRARAYVEFREPPQS</sequence>
<dbReference type="InterPro" id="IPR023034">
    <property type="entry name" value="PPIase_SurA"/>
</dbReference>
<dbReference type="PROSITE" id="PS01096">
    <property type="entry name" value="PPIC_PPIASE_1"/>
    <property type="match status" value="1"/>
</dbReference>
<evidence type="ECO:0000256" key="1">
    <source>
        <dbReference type="ARBA" id="ARBA00022729"/>
    </source>
</evidence>
<evidence type="ECO:0000256" key="8">
    <source>
        <dbReference type="SAM" id="MobiDB-lite"/>
    </source>
</evidence>
<feature type="domain" description="PpiC" evidence="9">
    <location>
        <begin position="221"/>
        <end position="322"/>
    </location>
</feature>
<evidence type="ECO:0000256" key="4">
    <source>
        <dbReference type="ARBA" id="ARBA00023110"/>
    </source>
</evidence>
<dbReference type="EC" id="5.2.1.8" evidence="7"/>
<dbReference type="Pfam" id="PF09312">
    <property type="entry name" value="SurA_N"/>
    <property type="match status" value="1"/>
</dbReference>
<dbReference type="RefSeq" id="WP_340340474.1">
    <property type="nucleotide sequence ID" value="NZ_JBBKZT010000001.1"/>
</dbReference>
<name>A0ABU8WED8_9BURK</name>
<dbReference type="EMBL" id="JBBKZT010000001">
    <property type="protein sequence ID" value="MEJ8845300.1"/>
    <property type="molecule type" value="Genomic_DNA"/>
</dbReference>
<proteinExistence type="inferred from homology"/>
<dbReference type="PANTHER" id="PTHR47637">
    <property type="entry name" value="CHAPERONE SURA"/>
    <property type="match status" value="1"/>
</dbReference>
<feature type="chain" id="PRO_5044914014" description="Chaperone SurA" evidence="7">
    <location>
        <begin position="25"/>
        <end position="481"/>
    </location>
</feature>
<dbReference type="SUPFAM" id="SSF109998">
    <property type="entry name" value="Triger factor/SurA peptide-binding domain-like"/>
    <property type="match status" value="1"/>
</dbReference>
<dbReference type="PROSITE" id="PS50198">
    <property type="entry name" value="PPIC_PPIASE_2"/>
    <property type="match status" value="2"/>
</dbReference>
<evidence type="ECO:0000256" key="3">
    <source>
        <dbReference type="ARBA" id="ARBA00022764"/>
    </source>
</evidence>
<dbReference type="InterPro" id="IPR027304">
    <property type="entry name" value="Trigger_fact/SurA_dom_sf"/>
</dbReference>
<keyword evidence="2 7" id="KW-0677">Repeat</keyword>
<keyword evidence="1 7" id="KW-0732">Signal</keyword>
<evidence type="ECO:0000313" key="11">
    <source>
        <dbReference type="Proteomes" id="UP001385892"/>
    </source>
</evidence>
<dbReference type="InterPro" id="IPR023058">
    <property type="entry name" value="PPIase_PpiC_CS"/>
</dbReference>
<dbReference type="HAMAP" id="MF_01183">
    <property type="entry name" value="Chaperone_SurA"/>
    <property type="match status" value="1"/>
</dbReference>
<evidence type="ECO:0000256" key="7">
    <source>
        <dbReference type="HAMAP-Rule" id="MF_01183"/>
    </source>
</evidence>
<keyword evidence="5 7" id="KW-0143">Chaperone</keyword>
<dbReference type="InterPro" id="IPR050280">
    <property type="entry name" value="OMP_Chaperone_SurA"/>
</dbReference>
<comment type="caution">
    <text evidence="10">The sequence shown here is derived from an EMBL/GenBank/DDBJ whole genome shotgun (WGS) entry which is preliminary data.</text>
</comment>
<evidence type="ECO:0000259" key="9">
    <source>
        <dbReference type="PROSITE" id="PS50198"/>
    </source>
</evidence>
<keyword evidence="3 7" id="KW-0574">Periplasm</keyword>
<feature type="compositionally biased region" description="Polar residues" evidence="8">
    <location>
        <begin position="22"/>
        <end position="35"/>
    </location>
</feature>
<evidence type="ECO:0000256" key="2">
    <source>
        <dbReference type="ARBA" id="ARBA00022737"/>
    </source>
</evidence>
<comment type="catalytic activity">
    <reaction evidence="7">
        <text>[protein]-peptidylproline (omega=180) = [protein]-peptidylproline (omega=0)</text>
        <dbReference type="Rhea" id="RHEA:16237"/>
        <dbReference type="Rhea" id="RHEA-COMP:10747"/>
        <dbReference type="Rhea" id="RHEA-COMP:10748"/>
        <dbReference type="ChEBI" id="CHEBI:83833"/>
        <dbReference type="ChEBI" id="CHEBI:83834"/>
        <dbReference type="EC" id="5.2.1.8"/>
    </reaction>
</comment>
<dbReference type="Gene3D" id="3.10.50.40">
    <property type="match status" value="2"/>
</dbReference>
<dbReference type="PANTHER" id="PTHR47637:SF1">
    <property type="entry name" value="CHAPERONE SURA"/>
    <property type="match status" value="1"/>
</dbReference>
<dbReference type="SUPFAM" id="SSF54534">
    <property type="entry name" value="FKBP-like"/>
    <property type="match status" value="2"/>
</dbReference>
<evidence type="ECO:0000256" key="5">
    <source>
        <dbReference type="ARBA" id="ARBA00023186"/>
    </source>
</evidence>